<comment type="caution">
    <text evidence="1">The sequence shown here is derived from an EMBL/GenBank/DDBJ whole genome shotgun (WGS) entry which is preliminary data.</text>
</comment>
<proteinExistence type="predicted"/>
<dbReference type="EMBL" id="ASHX02000001">
    <property type="protein sequence ID" value="OEJ94500.1"/>
    <property type="molecule type" value="Genomic_DNA"/>
</dbReference>
<dbReference type="RefSeq" id="WP_023586664.1">
    <property type="nucleotide sequence ID" value="NZ_ASHX02000001.1"/>
</dbReference>
<reference evidence="1 2" key="1">
    <citation type="journal article" date="2013" name="Genome Announc.">
        <title>Genome Sequence of Streptomyces violaceusniger Strain SPC6, a Halotolerant Streptomycete That Exhibits Rapid Growth and Development.</title>
        <authorList>
            <person name="Chen X."/>
            <person name="Zhang B."/>
            <person name="Zhang W."/>
            <person name="Wu X."/>
            <person name="Zhang M."/>
            <person name="Chen T."/>
            <person name="Liu G."/>
            <person name="Dyson P."/>
        </authorList>
    </citation>
    <scope>NUCLEOTIDE SEQUENCE [LARGE SCALE GENOMIC DNA]</scope>
    <source>
        <strain evidence="1 2">SPC6</strain>
    </source>
</reference>
<sequence length="142" mass="15968">MSARRYVFLDPDGSGGDTWLYVVVEAATGVYYQQQYGGTACRQGQVEGFLVPVAADDALEALRRLFEQDFLGAGTRNRTWADAEWERLRQIVGTTPYWACDGRVEEPHDLRLDEDRADEADEAWVPVLTPDGPGVLLWRNSD</sequence>
<dbReference type="eggNOG" id="ENOG502ZHFP">
    <property type="taxonomic scope" value="Bacteria"/>
</dbReference>
<dbReference type="OrthoDB" id="72338at2"/>
<dbReference type="InterPro" id="IPR046182">
    <property type="entry name" value="DUF6210"/>
</dbReference>
<dbReference type="Pfam" id="PF19715">
    <property type="entry name" value="DUF6210"/>
    <property type="match status" value="1"/>
</dbReference>
<evidence type="ECO:0000313" key="1">
    <source>
        <dbReference type="EMBL" id="OEJ94500.1"/>
    </source>
</evidence>
<dbReference type="AlphaFoldDB" id="A0A1D3DQ91"/>
<protein>
    <submittedName>
        <fullName evidence="1">Uncharacterized protein</fullName>
    </submittedName>
</protein>
<gene>
    <name evidence="1" type="ORF">J116_008490</name>
</gene>
<keyword evidence="2" id="KW-1185">Reference proteome</keyword>
<name>A0A1D3DQ91_9ACTN</name>
<dbReference type="Proteomes" id="UP000095329">
    <property type="component" value="Unassembled WGS sequence"/>
</dbReference>
<accession>A0A1D3DQ91</accession>
<organism evidence="1 2">
    <name type="scientific">Streptomyces thermolilacinus SPC6</name>
    <dbReference type="NCBI Taxonomy" id="1306406"/>
    <lineage>
        <taxon>Bacteria</taxon>
        <taxon>Bacillati</taxon>
        <taxon>Actinomycetota</taxon>
        <taxon>Actinomycetes</taxon>
        <taxon>Kitasatosporales</taxon>
        <taxon>Streptomycetaceae</taxon>
        <taxon>Streptomyces</taxon>
    </lineage>
</organism>
<evidence type="ECO:0000313" key="2">
    <source>
        <dbReference type="Proteomes" id="UP000095329"/>
    </source>
</evidence>